<dbReference type="CDD" id="cd23992">
    <property type="entry name" value="PBP_GOBP"/>
    <property type="match status" value="1"/>
</dbReference>
<evidence type="ECO:0000313" key="7">
    <source>
        <dbReference type="RefSeq" id="XP_017783040.1"/>
    </source>
</evidence>
<comment type="similarity">
    <text evidence="2">Belongs to the PBP/GOBP family.</text>
</comment>
<evidence type="ECO:0000256" key="4">
    <source>
        <dbReference type="ARBA" id="ARBA00022729"/>
    </source>
</evidence>
<keyword evidence="4 5" id="KW-0732">Signal</keyword>
<dbReference type="Proteomes" id="UP000695000">
    <property type="component" value="Unplaced"/>
</dbReference>
<dbReference type="Gene3D" id="1.10.238.20">
    <property type="entry name" value="Pheromone/general odorant binding protein domain"/>
    <property type="match status" value="1"/>
</dbReference>
<sequence length="136" mass="14727">MKLISVVLFVAFVALSNAHHTPEHTENIDVAKKECLASTGASEAAVDEAKKGNFADDEKLKEFFFCVGKKIGYVDEAGAYQVDAIKHQILAGHGNEEEAETLSKGCTQTAGSSPQESSFLLAKCLDEKSEHHFNLI</sequence>
<evidence type="ECO:0000313" key="6">
    <source>
        <dbReference type="Proteomes" id="UP000695000"/>
    </source>
</evidence>
<dbReference type="SMART" id="SM00708">
    <property type="entry name" value="PhBP"/>
    <property type="match status" value="1"/>
</dbReference>
<proteinExistence type="inferred from homology"/>
<dbReference type="SUPFAM" id="SSF47565">
    <property type="entry name" value="Insect pheromone/odorant-binding proteins"/>
    <property type="match status" value="1"/>
</dbReference>
<dbReference type="InterPro" id="IPR036728">
    <property type="entry name" value="PBP_GOBP_sf"/>
</dbReference>
<name>A0ABM1N890_NICVS</name>
<dbReference type="RefSeq" id="XP_017783040.1">
    <property type="nucleotide sequence ID" value="XM_017927551.1"/>
</dbReference>
<evidence type="ECO:0000256" key="2">
    <source>
        <dbReference type="ARBA" id="ARBA00008098"/>
    </source>
</evidence>
<comment type="subcellular location">
    <subcellularLocation>
        <location evidence="1">Secreted</location>
    </subcellularLocation>
</comment>
<dbReference type="PANTHER" id="PTHR11857">
    <property type="entry name" value="ODORANT BINDING PROTEIN-RELATED"/>
    <property type="match status" value="1"/>
</dbReference>
<feature type="signal peptide" evidence="5">
    <location>
        <begin position="1"/>
        <end position="18"/>
    </location>
</feature>
<organism evidence="6 7">
    <name type="scientific">Nicrophorus vespilloides</name>
    <name type="common">Boreal carrion beetle</name>
    <dbReference type="NCBI Taxonomy" id="110193"/>
    <lineage>
        <taxon>Eukaryota</taxon>
        <taxon>Metazoa</taxon>
        <taxon>Ecdysozoa</taxon>
        <taxon>Arthropoda</taxon>
        <taxon>Hexapoda</taxon>
        <taxon>Insecta</taxon>
        <taxon>Pterygota</taxon>
        <taxon>Neoptera</taxon>
        <taxon>Endopterygota</taxon>
        <taxon>Coleoptera</taxon>
        <taxon>Polyphaga</taxon>
        <taxon>Staphyliniformia</taxon>
        <taxon>Silphidae</taxon>
        <taxon>Nicrophorinae</taxon>
        <taxon>Nicrophorus</taxon>
    </lineage>
</organism>
<dbReference type="InterPro" id="IPR006170">
    <property type="entry name" value="PBP/GOBP"/>
</dbReference>
<accession>A0ABM1N890</accession>
<feature type="chain" id="PRO_5047120979" evidence="5">
    <location>
        <begin position="19"/>
        <end position="136"/>
    </location>
</feature>
<protein>
    <submittedName>
        <fullName evidence="7">B2 protein-like</fullName>
    </submittedName>
</protein>
<dbReference type="Pfam" id="PF01395">
    <property type="entry name" value="PBP_GOBP"/>
    <property type="match status" value="1"/>
</dbReference>
<evidence type="ECO:0000256" key="3">
    <source>
        <dbReference type="ARBA" id="ARBA00022525"/>
    </source>
</evidence>
<reference evidence="7" key="1">
    <citation type="submission" date="2025-08" db="UniProtKB">
        <authorList>
            <consortium name="RefSeq"/>
        </authorList>
    </citation>
    <scope>IDENTIFICATION</scope>
    <source>
        <tissue evidence="7">Whole Larva</tissue>
    </source>
</reference>
<keyword evidence="6" id="KW-1185">Reference proteome</keyword>
<evidence type="ECO:0000256" key="1">
    <source>
        <dbReference type="ARBA" id="ARBA00004613"/>
    </source>
</evidence>
<gene>
    <name evidence="7" type="primary">LOC108567215</name>
</gene>
<keyword evidence="3" id="KW-0964">Secreted</keyword>
<evidence type="ECO:0000256" key="5">
    <source>
        <dbReference type="SAM" id="SignalP"/>
    </source>
</evidence>
<dbReference type="PANTHER" id="PTHR11857:SF43">
    <property type="entry name" value="GEO07291P1-RELATED"/>
    <property type="match status" value="1"/>
</dbReference>
<dbReference type="GeneID" id="108567215"/>